<dbReference type="Proteomes" id="UP000428325">
    <property type="component" value="Chromosome"/>
</dbReference>
<protein>
    <recommendedName>
        <fullName evidence="4">Ferric oxidoreductase domain-containing protein</fullName>
    </recommendedName>
</protein>
<gene>
    <name evidence="2" type="ORF">EI982_02965</name>
</gene>
<keyword evidence="1" id="KW-0812">Transmembrane</keyword>
<dbReference type="RefSeq" id="WP_157688054.1">
    <property type="nucleotide sequence ID" value="NZ_CP034345.1"/>
</dbReference>
<keyword evidence="3" id="KW-1185">Reference proteome</keyword>
<reference evidence="2 3" key="1">
    <citation type="submission" date="2018-12" db="EMBL/GenBank/DDBJ databases">
        <title>Complete genome sequence of Haloplanus rallus MBLA0036.</title>
        <authorList>
            <person name="Nam Y.-d."/>
            <person name="Kang J."/>
            <person name="Chung W.-H."/>
            <person name="Park Y.S."/>
        </authorList>
    </citation>
    <scope>NUCLEOTIDE SEQUENCE [LARGE SCALE GENOMIC DNA]</scope>
    <source>
        <strain evidence="2 3">MBLA0036</strain>
    </source>
</reference>
<feature type="transmembrane region" description="Helical" evidence="1">
    <location>
        <begin position="83"/>
        <end position="104"/>
    </location>
</feature>
<feature type="transmembrane region" description="Helical" evidence="1">
    <location>
        <begin position="12"/>
        <end position="30"/>
    </location>
</feature>
<dbReference type="OrthoDB" id="187777at2157"/>
<dbReference type="EMBL" id="CP034345">
    <property type="protein sequence ID" value="QGX93818.1"/>
    <property type="molecule type" value="Genomic_DNA"/>
</dbReference>
<dbReference type="GeneID" id="99244856"/>
<sequence length="181" mass="19174">MSELVWLLDRGAALIAYPALYLAVLTGILYSIEPFGILQRASQRVHVELSVFAMLVTLLHAGVGLLDTLFIVTGQAPAPAYPLSYFLGGVAVGVGALLLLVVAVRGFTEATRFDQPWGPRVVHAFAYGGFVFATVHAAAVGTDLAGLVVPLLGPTIMFLVYVLLLRLVVLRGTVTVGRSAQ</sequence>
<evidence type="ECO:0000256" key="1">
    <source>
        <dbReference type="SAM" id="Phobius"/>
    </source>
</evidence>
<name>A0A6B9F116_9EURY</name>
<evidence type="ECO:0008006" key="4">
    <source>
        <dbReference type="Google" id="ProtNLM"/>
    </source>
</evidence>
<dbReference type="KEGG" id="hra:EI982_02965"/>
<dbReference type="AlphaFoldDB" id="A0A6B9F116"/>
<feature type="transmembrane region" description="Helical" evidence="1">
    <location>
        <begin position="51"/>
        <end position="71"/>
    </location>
</feature>
<organism evidence="2 3">
    <name type="scientific">Haloplanus rallus</name>
    <dbReference type="NCBI Taxonomy" id="1816183"/>
    <lineage>
        <taxon>Archaea</taxon>
        <taxon>Methanobacteriati</taxon>
        <taxon>Methanobacteriota</taxon>
        <taxon>Stenosarchaea group</taxon>
        <taxon>Halobacteria</taxon>
        <taxon>Halobacteriales</taxon>
        <taxon>Haloferacaceae</taxon>
        <taxon>Haloplanus</taxon>
    </lineage>
</organism>
<evidence type="ECO:0000313" key="2">
    <source>
        <dbReference type="EMBL" id="QGX93818.1"/>
    </source>
</evidence>
<proteinExistence type="predicted"/>
<feature type="transmembrane region" description="Helical" evidence="1">
    <location>
        <begin position="124"/>
        <end position="141"/>
    </location>
</feature>
<keyword evidence="1" id="KW-1133">Transmembrane helix</keyword>
<accession>A0A6B9F116</accession>
<evidence type="ECO:0000313" key="3">
    <source>
        <dbReference type="Proteomes" id="UP000428325"/>
    </source>
</evidence>
<keyword evidence="1" id="KW-0472">Membrane</keyword>
<feature type="transmembrane region" description="Helical" evidence="1">
    <location>
        <begin position="147"/>
        <end position="169"/>
    </location>
</feature>